<keyword evidence="1" id="KW-0479">Metal-binding</keyword>
<dbReference type="InterPro" id="IPR013083">
    <property type="entry name" value="Znf_RING/FYVE/PHD"/>
</dbReference>
<evidence type="ECO:0000256" key="3">
    <source>
        <dbReference type="ARBA" id="ARBA00022833"/>
    </source>
</evidence>
<sequence length="381" mass="43724">MPELDVPLPDDFFQLPKLSPTDVDRYREFGRRASREMLDFTKLKGGRVDWALHSNNSSVNVYVGTQAKLPVHLTRTEVETTLDEVRDVCMKTTVSGAREFQAKFQPVVLDKVRLYNLTLPTPANSYLYQSLNWSIVDTPLRGLVIKRRDITYIEHHEFMEIDGRKAYVQAMSSIEIPGVPDLEDMFHIIRGELVHNGIIFIETDRPGILELMTVHQNKPNGKGNGAMGNFIMRKYVRSHYQAVVNLKRMIRAHQLSQLTFIDQFRLPPLHTQSKCQVCLKAFASAQKGHCRHCAKIVCIRDCSAEWDLEQGALKFSVRICKLCSKHVSSQPLLQYQTPRETTESISSWSPDDLIRYEEEAYDSISELGDSTRCRDYSIDLQ</sequence>
<keyword evidence="3" id="KW-0862">Zinc</keyword>
<dbReference type="InterPro" id="IPR011011">
    <property type="entry name" value="Znf_FYVE_PHD"/>
</dbReference>
<evidence type="ECO:0000313" key="7">
    <source>
        <dbReference type="Proteomes" id="UP000481153"/>
    </source>
</evidence>
<dbReference type="EMBL" id="VJMJ01000186">
    <property type="protein sequence ID" value="KAF0727886.1"/>
    <property type="molecule type" value="Genomic_DNA"/>
</dbReference>
<proteinExistence type="predicted"/>
<name>A0A6G0WKV4_9STRA</name>
<dbReference type="Pfam" id="PF01363">
    <property type="entry name" value="FYVE"/>
    <property type="match status" value="1"/>
</dbReference>
<dbReference type="SUPFAM" id="SSF57903">
    <property type="entry name" value="FYVE/PHD zinc finger"/>
    <property type="match status" value="1"/>
</dbReference>
<dbReference type="Gene3D" id="3.30.40.10">
    <property type="entry name" value="Zinc/RING finger domain, C3HC4 (zinc finger)"/>
    <property type="match status" value="1"/>
</dbReference>
<dbReference type="PROSITE" id="PS50178">
    <property type="entry name" value="ZF_FYVE"/>
    <property type="match status" value="1"/>
</dbReference>
<evidence type="ECO:0000256" key="2">
    <source>
        <dbReference type="ARBA" id="ARBA00022771"/>
    </source>
</evidence>
<accession>A0A6G0WKV4</accession>
<dbReference type="Proteomes" id="UP000481153">
    <property type="component" value="Unassembled WGS sequence"/>
</dbReference>
<dbReference type="PANTHER" id="PTHR13510">
    <property type="entry name" value="FYVE-FINGER-CONTAINING RAB5 EFFECTOR PROTEIN RABENOSYN-5-RELATED"/>
    <property type="match status" value="1"/>
</dbReference>
<dbReference type="InterPro" id="IPR052727">
    <property type="entry name" value="Rab4/Rab5_effector"/>
</dbReference>
<keyword evidence="2 4" id="KW-0863">Zinc-finger</keyword>
<gene>
    <name evidence="6" type="ORF">Ae201684_014150</name>
</gene>
<dbReference type="InterPro" id="IPR023393">
    <property type="entry name" value="START-like_dom_sf"/>
</dbReference>
<evidence type="ECO:0000313" key="6">
    <source>
        <dbReference type="EMBL" id="KAF0727886.1"/>
    </source>
</evidence>
<keyword evidence="7" id="KW-1185">Reference proteome</keyword>
<protein>
    <recommendedName>
        <fullName evidence="5">FYVE-type domain-containing protein</fullName>
    </recommendedName>
</protein>
<reference evidence="6 7" key="1">
    <citation type="submission" date="2019-07" db="EMBL/GenBank/DDBJ databases">
        <title>Genomics analysis of Aphanomyces spp. identifies a new class of oomycete effector associated with host adaptation.</title>
        <authorList>
            <person name="Gaulin E."/>
        </authorList>
    </citation>
    <scope>NUCLEOTIDE SEQUENCE [LARGE SCALE GENOMIC DNA]</scope>
    <source>
        <strain evidence="6 7">ATCC 201684</strain>
    </source>
</reference>
<dbReference type="Gene3D" id="3.30.530.20">
    <property type="match status" value="1"/>
</dbReference>
<dbReference type="InterPro" id="IPR000306">
    <property type="entry name" value="Znf_FYVE"/>
</dbReference>
<organism evidence="6 7">
    <name type="scientific">Aphanomyces euteiches</name>
    <dbReference type="NCBI Taxonomy" id="100861"/>
    <lineage>
        <taxon>Eukaryota</taxon>
        <taxon>Sar</taxon>
        <taxon>Stramenopiles</taxon>
        <taxon>Oomycota</taxon>
        <taxon>Saprolegniomycetes</taxon>
        <taxon>Saprolegniales</taxon>
        <taxon>Verrucalvaceae</taxon>
        <taxon>Aphanomyces</taxon>
    </lineage>
</organism>
<dbReference type="CDD" id="cd00065">
    <property type="entry name" value="FYVE_like_SF"/>
    <property type="match status" value="1"/>
</dbReference>
<dbReference type="InterPro" id="IPR017455">
    <property type="entry name" value="Znf_FYVE-rel"/>
</dbReference>
<evidence type="ECO:0000256" key="4">
    <source>
        <dbReference type="PROSITE-ProRule" id="PRU00091"/>
    </source>
</evidence>
<comment type="caution">
    <text evidence="6">The sequence shown here is derived from an EMBL/GenBank/DDBJ whole genome shotgun (WGS) entry which is preliminary data.</text>
</comment>
<dbReference type="VEuPathDB" id="FungiDB:AeMF1_007355"/>
<evidence type="ECO:0000259" key="5">
    <source>
        <dbReference type="PROSITE" id="PS50178"/>
    </source>
</evidence>
<dbReference type="SUPFAM" id="SSF55961">
    <property type="entry name" value="Bet v1-like"/>
    <property type="match status" value="1"/>
</dbReference>
<dbReference type="PANTHER" id="PTHR13510:SF44">
    <property type="entry name" value="RABENOSYN-5"/>
    <property type="match status" value="1"/>
</dbReference>
<feature type="domain" description="FYVE-type" evidence="5">
    <location>
        <begin position="273"/>
        <end position="328"/>
    </location>
</feature>
<dbReference type="SMART" id="SM00064">
    <property type="entry name" value="FYVE"/>
    <property type="match status" value="1"/>
</dbReference>
<dbReference type="GO" id="GO:0008270">
    <property type="term" value="F:zinc ion binding"/>
    <property type="evidence" value="ECO:0007669"/>
    <property type="project" value="UniProtKB-KW"/>
</dbReference>
<dbReference type="AlphaFoldDB" id="A0A6G0WKV4"/>
<evidence type="ECO:0000256" key="1">
    <source>
        <dbReference type="ARBA" id="ARBA00022723"/>
    </source>
</evidence>